<gene>
    <name evidence="9" type="primary">LOC130495022</name>
</gene>
<feature type="domain" description="Terpene synthase metal-binding" evidence="7">
    <location>
        <begin position="304"/>
        <end position="502"/>
    </location>
</feature>
<keyword evidence="8" id="KW-1185">Reference proteome</keyword>
<evidence type="ECO:0000313" key="8">
    <source>
        <dbReference type="Proteomes" id="UP000504610"/>
    </source>
</evidence>
<dbReference type="InterPro" id="IPR036965">
    <property type="entry name" value="Terpene_synth_N_sf"/>
</dbReference>
<dbReference type="AlphaFoldDB" id="A0A9W3BRV1"/>
<dbReference type="InterPro" id="IPR008930">
    <property type="entry name" value="Terpenoid_cyclase/PrenylTrfase"/>
</dbReference>
<dbReference type="Proteomes" id="UP000504610">
    <property type="component" value="Chromosome 5"/>
</dbReference>
<dbReference type="GeneID" id="130495022"/>
<dbReference type="Pfam" id="PF03936">
    <property type="entry name" value="Terpene_synth_C"/>
    <property type="match status" value="1"/>
</dbReference>
<dbReference type="GO" id="GO:0010333">
    <property type="term" value="F:terpene synthase activity"/>
    <property type="evidence" value="ECO:0007669"/>
    <property type="project" value="InterPro"/>
</dbReference>
<keyword evidence="2" id="KW-0460">Magnesium</keyword>
<feature type="domain" description="Terpene synthase N-terminal" evidence="6">
    <location>
        <begin position="68"/>
        <end position="247"/>
    </location>
</feature>
<evidence type="ECO:0000256" key="1">
    <source>
        <dbReference type="ARBA" id="ARBA00022723"/>
    </source>
</evidence>
<dbReference type="RefSeq" id="XP_056841898.1">
    <property type="nucleotide sequence ID" value="XM_056985918.1"/>
</dbReference>
<accession>A0A9W3BRV1</accession>
<sequence length="502" mass="58425">MEAIKSFGPKLGSQLSLRSRTNLTYGSKLPRFPLTSYPDKFLRLKAAASLTCDDQEPKLTFKKLPPSEWGHYFLNVPVDVSEMNELGREIETLKPKVREILMSHSQGIDKSKTRIIFIYLLVSLGLSYLFEDEIDKILEHDFQKVDDMMTDEDDLYKVSIICWVFRTYGHNMSSDVFKRFQGNNGKFKASLVSTVKGMISLYEAAHLRTTTDYILDEALSFTSNHLESLVARGSLPSHISRHIQSTLDISQHRNLEILVALEFIQFYEQEDDHDEMLLKLSRINLKFLQLQYLQEIKILTKWYKDLDFASNLPPYFRDRLVEMYLYTPGYYIEPQSSRARIMLTKFYAVVTLADDTCDRYASIPDAESLANSLERWVLDDVTDKQPDYLKFVLKFILETFKEFEREFESYSVKATIEEFKTLAASNLNHAKWAQTGHVPTFEEYMEIGEVEIAVYSSMAAVFMCMEQTIPTHEAYEWLKTRPKFFRSFAIKARLMNDMAGFK</sequence>
<dbReference type="PANTHER" id="PTHR31225">
    <property type="entry name" value="OS04G0344100 PROTEIN-RELATED"/>
    <property type="match status" value="1"/>
</dbReference>
<evidence type="ECO:0000256" key="2">
    <source>
        <dbReference type="ARBA" id="ARBA00022842"/>
    </source>
</evidence>
<dbReference type="SUPFAM" id="SSF48239">
    <property type="entry name" value="Terpenoid cyclases/Protein prenyltransferases"/>
    <property type="match status" value="1"/>
</dbReference>
<dbReference type="OrthoDB" id="1877784at2759"/>
<evidence type="ECO:0000313" key="9">
    <source>
        <dbReference type="RefSeq" id="XP_056841898.1"/>
    </source>
</evidence>
<dbReference type="Pfam" id="PF01397">
    <property type="entry name" value="Terpene_synth"/>
    <property type="match status" value="1"/>
</dbReference>
<dbReference type="GO" id="GO:0000287">
    <property type="term" value="F:magnesium ion binding"/>
    <property type="evidence" value="ECO:0007669"/>
    <property type="project" value="InterPro"/>
</dbReference>
<evidence type="ECO:0000256" key="5">
    <source>
        <dbReference type="ARBA" id="ARBA00038405"/>
    </source>
</evidence>
<dbReference type="Gene3D" id="1.50.10.130">
    <property type="entry name" value="Terpene synthase, N-terminal domain"/>
    <property type="match status" value="1"/>
</dbReference>
<dbReference type="Gene3D" id="1.10.600.10">
    <property type="entry name" value="Farnesyl Diphosphate Synthase"/>
    <property type="match status" value="1"/>
</dbReference>
<protein>
    <submittedName>
        <fullName evidence="9">Terpenoid synthase 7</fullName>
    </submittedName>
</protein>
<dbReference type="GO" id="GO:0016102">
    <property type="term" value="P:diterpenoid biosynthetic process"/>
    <property type="evidence" value="ECO:0007669"/>
    <property type="project" value="InterPro"/>
</dbReference>
<comment type="similarity">
    <text evidence="5">Belongs to the terpene synthase family. Tpsa subfamily.</text>
</comment>
<dbReference type="FunFam" id="1.50.10.130:FF:000001">
    <property type="entry name" value="Isoprene synthase, chloroplastic"/>
    <property type="match status" value="1"/>
</dbReference>
<dbReference type="InterPro" id="IPR044814">
    <property type="entry name" value="Terpene_cyclase_plant_C1"/>
</dbReference>
<dbReference type="SUPFAM" id="SSF48576">
    <property type="entry name" value="Terpenoid synthases"/>
    <property type="match status" value="1"/>
</dbReference>
<dbReference type="CDD" id="cd00684">
    <property type="entry name" value="Terpene_cyclase_plant_C1"/>
    <property type="match status" value="1"/>
</dbReference>
<dbReference type="InterPro" id="IPR008949">
    <property type="entry name" value="Isoprenoid_synthase_dom_sf"/>
</dbReference>
<name>A0A9W3BRV1_RAPSA</name>
<dbReference type="PANTHER" id="PTHR31225:SF242">
    <property type="entry name" value="TERPENOID SYNTHASE 9"/>
    <property type="match status" value="1"/>
</dbReference>
<dbReference type="InterPro" id="IPR001906">
    <property type="entry name" value="Terpene_synth_N"/>
</dbReference>
<evidence type="ECO:0000259" key="6">
    <source>
        <dbReference type="Pfam" id="PF01397"/>
    </source>
</evidence>
<dbReference type="InterPro" id="IPR005630">
    <property type="entry name" value="Terpene_synthase_metal-bd"/>
</dbReference>
<keyword evidence="1" id="KW-0479">Metal-binding</keyword>
<evidence type="ECO:0000259" key="7">
    <source>
        <dbReference type="Pfam" id="PF03936"/>
    </source>
</evidence>
<evidence type="ECO:0000256" key="4">
    <source>
        <dbReference type="ARBA" id="ARBA00023239"/>
    </source>
</evidence>
<reference evidence="8" key="1">
    <citation type="journal article" date="2019" name="Database">
        <title>The radish genome database (RadishGD): an integrated information resource for radish genomics.</title>
        <authorList>
            <person name="Yu H.J."/>
            <person name="Baek S."/>
            <person name="Lee Y.J."/>
            <person name="Cho A."/>
            <person name="Mun J.H."/>
        </authorList>
    </citation>
    <scope>NUCLEOTIDE SEQUENCE [LARGE SCALE GENOMIC DNA]</scope>
    <source>
        <strain evidence="8">cv. WK10039</strain>
    </source>
</reference>
<keyword evidence="4" id="KW-0456">Lyase</keyword>
<dbReference type="KEGG" id="rsz:130495022"/>
<dbReference type="InterPro" id="IPR050148">
    <property type="entry name" value="Terpene_synthase-like"/>
</dbReference>
<reference evidence="9" key="2">
    <citation type="submission" date="2025-08" db="UniProtKB">
        <authorList>
            <consortium name="RefSeq"/>
        </authorList>
    </citation>
    <scope>IDENTIFICATION</scope>
    <source>
        <tissue evidence="9">Leaf</tissue>
    </source>
</reference>
<proteinExistence type="inferred from homology"/>
<feature type="non-terminal residue" evidence="9">
    <location>
        <position position="502"/>
    </location>
</feature>
<evidence type="ECO:0000256" key="3">
    <source>
        <dbReference type="ARBA" id="ARBA00023211"/>
    </source>
</evidence>
<keyword evidence="3" id="KW-0464">Manganese</keyword>
<organism evidence="8 9">
    <name type="scientific">Raphanus sativus</name>
    <name type="common">Radish</name>
    <name type="synonym">Raphanus raphanistrum var. sativus</name>
    <dbReference type="NCBI Taxonomy" id="3726"/>
    <lineage>
        <taxon>Eukaryota</taxon>
        <taxon>Viridiplantae</taxon>
        <taxon>Streptophyta</taxon>
        <taxon>Embryophyta</taxon>
        <taxon>Tracheophyta</taxon>
        <taxon>Spermatophyta</taxon>
        <taxon>Magnoliopsida</taxon>
        <taxon>eudicotyledons</taxon>
        <taxon>Gunneridae</taxon>
        <taxon>Pentapetalae</taxon>
        <taxon>rosids</taxon>
        <taxon>malvids</taxon>
        <taxon>Brassicales</taxon>
        <taxon>Brassicaceae</taxon>
        <taxon>Brassiceae</taxon>
        <taxon>Raphanus</taxon>
    </lineage>
</organism>